<organism evidence="2 3">
    <name type="scientific">Membranihabitans marinus</name>
    <dbReference type="NCBI Taxonomy" id="1227546"/>
    <lineage>
        <taxon>Bacteria</taxon>
        <taxon>Pseudomonadati</taxon>
        <taxon>Bacteroidota</taxon>
        <taxon>Saprospiria</taxon>
        <taxon>Saprospirales</taxon>
        <taxon>Saprospiraceae</taxon>
        <taxon>Membranihabitans</taxon>
    </lineage>
</organism>
<dbReference type="AlphaFoldDB" id="A0A953LBT7"/>
<reference evidence="2" key="1">
    <citation type="submission" date="2021-06" db="EMBL/GenBank/DDBJ databases">
        <title>44 bacteria genomes isolated from Dapeng, Shenzhen.</title>
        <authorList>
            <person name="Zheng W."/>
            <person name="Yu S."/>
            <person name="Huang Y."/>
        </authorList>
    </citation>
    <scope>NUCLEOTIDE SEQUENCE</scope>
    <source>
        <strain evidence="2">DP5N28-2</strain>
    </source>
</reference>
<feature type="coiled-coil region" evidence="1">
    <location>
        <begin position="14"/>
        <end position="65"/>
    </location>
</feature>
<comment type="caution">
    <text evidence="2">The sequence shown here is derived from an EMBL/GenBank/DDBJ whole genome shotgun (WGS) entry which is preliminary data.</text>
</comment>
<evidence type="ECO:0000313" key="2">
    <source>
        <dbReference type="EMBL" id="MBY5958856.1"/>
    </source>
</evidence>
<dbReference type="Gene3D" id="1.10.287.1040">
    <property type="entry name" value="Exonuclease VII, small subunit"/>
    <property type="match status" value="1"/>
</dbReference>
<gene>
    <name evidence="2" type="ORF">KUV50_11960</name>
</gene>
<name>A0A953LBT7_9BACT</name>
<dbReference type="EC" id="3.1.11.6" evidence="2"/>
<dbReference type="EMBL" id="JAHVHU010000010">
    <property type="protein sequence ID" value="MBY5958856.1"/>
    <property type="molecule type" value="Genomic_DNA"/>
</dbReference>
<dbReference type="InterPro" id="IPR037004">
    <property type="entry name" value="Exonuc_VII_ssu_sf"/>
</dbReference>
<evidence type="ECO:0000313" key="3">
    <source>
        <dbReference type="Proteomes" id="UP000753961"/>
    </source>
</evidence>
<proteinExistence type="predicted"/>
<protein>
    <submittedName>
        <fullName evidence="2">Exodeoxyribonuclease VII small subunit</fullName>
        <ecNumber evidence="2">3.1.11.6</ecNumber>
    </submittedName>
</protein>
<sequence length="65" mass="7850">MKNQKPPKSYSEGKEELENIRHQLEENKFDVDQLEQLIDRGDYLIEYLTSKLRKLENKMENLPKN</sequence>
<dbReference type="SUPFAM" id="SSF116842">
    <property type="entry name" value="XseB-like"/>
    <property type="match status" value="1"/>
</dbReference>
<dbReference type="GO" id="GO:0008855">
    <property type="term" value="F:exodeoxyribonuclease VII activity"/>
    <property type="evidence" value="ECO:0007669"/>
    <property type="project" value="UniProtKB-EC"/>
</dbReference>
<keyword evidence="2" id="KW-0378">Hydrolase</keyword>
<accession>A0A953LBT7</accession>
<keyword evidence="3" id="KW-1185">Reference proteome</keyword>
<evidence type="ECO:0000256" key="1">
    <source>
        <dbReference type="SAM" id="Coils"/>
    </source>
</evidence>
<dbReference type="Proteomes" id="UP000753961">
    <property type="component" value="Unassembled WGS sequence"/>
</dbReference>
<dbReference type="GO" id="GO:0009318">
    <property type="term" value="C:exodeoxyribonuclease VII complex"/>
    <property type="evidence" value="ECO:0007669"/>
    <property type="project" value="InterPro"/>
</dbReference>
<keyword evidence="1" id="KW-0175">Coiled coil</keyword>
<dbReference type="GO" id="GO:0006308">
    <property type="term" value="P:DNA catabolic process"/>
    <property type="evidence" value="ECO:0007669"/>
    <property type="project" value="InterPro"/>
</dbReference>
<dbReference type="RefSeq" id="WP_222580391.1">
    <property type="nucleotide sequence ID" value="NZ_JAHVHU010000010.1"/>
</dbReference>